<dbReference type="EMBL" id="LAVV01007078">
    <property type="protein sequence ID" value="KNZ57190.1"/>
    <property type="molecule type" value="Genomic_DNA"/>
</dbReference>
<dbReference type="STRING" id="27349.A0A0L6VAN3"/>
<dbReference type="Proteomes" id="UP000037035">
    <property type="component" value="Unassembled WGS sequence"/>
</dbReference>
<accession>A0A0L6VAN3</accession>
<keyword evidence="2" id="KW-1185">Reference proteome</keyword>
<sequence>MQHVSVFVMAQIQEEQGGFHLCTVNNAMEQDNNLEIHQLEAPFEKMQGKYKKCQGNLRRMAEWKRKSHQRNKWNNEKQEILKVKRRHQITKNRKNQTNTTKHFASVCPELNITQPILQMSPVIRCLLIGPGVSKCIKTEQLNGLHKPSIETCLSLVIGVTQIEWWVVCCLQETTPDELKEFFNIDETGQFYFMPPNTFLVLKKTHGVKGNKTCMTVSLICNANGSKKLPALFIGKYNQP</sequence>
<reference evidence="1 2" key="1">
    <citation type="submission" date="2015-08" db="EMBL/GenBank/DDBJ databases">
        <title>Next Generation Sequencing and Analysis of the Genome of Puccinia sorghi L Schw, the Causal Agent of Maize Common Rust.</title>
        <authorList>
            <person name="Rochi L."/>
            <person name="Burguener G."/>
            <person name="Darino M."/>
            <person name="Turjanski A."/>
            <person name="Kreff E."/>
            <person name="Dieguez M.J."/>
            <person name="Sacco F."/>
        </authorList>
    </citation>
    <scope>NUCLEOTIDE SEQUENCE [LARGE SCALE GENOMIC DNA]</scope>
    <source>
        <strain evidence="1 2">RO10H11247</strain>
    </source>
</reference>
<name>A0A0L6VAN3_9BASI</name>
<protein>
    <recommendedName>
        <fullName evidence="3">DDE-1 domain-containing protein</fullName>
    </recommendedName>
</protein>
<dbReference type="VEuPathDB" id="FungiDB:VP01_2217g6"/>
<dbReference type="OrthoDB" id="2618249at2759"/>
<dbReference type="AlphaFoldDB" id="A0A0L6VAN3"/>
<proteinExistence type="predicted"/>
<evidence type="ECO:0008006" key="3">
    <source>
        <dbReference type="Google" id="ProtNLM"/>
    </source>
</evidence>
<comment type="caution">
    <text evidence="1">The sequence shown here is derived from an EMBL/GenBank/DDBJ whole genome shotgun (WGS) entry which is preliminary data.</text>
</comment>
<evidence type="ECO:0000313" key="2">
    <source>
        <dbReference type="Proteomes" id="UP000037035"/>
    </source>
</evidence>
<gene>
    <name evidence="1" type="ORF">VP01_2217g6</name>
</gene>
<evidence type="ECO:0000313" key="1">
    <source>
        <dbReference type="EMBL" id="KNZ57190.1"/>
    </source>
</evidence>
<organism evidence="1 2">
    <name type="scientific">Puccinia sorghi</name>
    <dbReference type="NCBI Taxonomy" id="27349"/>
    <lineage>
        <taxon>Eukaryota</taxon>
        <taxon>Fungi</taxon>
        <taxon>Dikarya</taxon>
        <taxon>Basidiomycota</taxon>
        <taxon>Pucciniomycotina</taxon>
        <taxon>Pucciniomycetes</taxon>
        <taxon>Pucciniales</taxon>
        <taxon>Pucciniaceae</taxon>
        <taxon>Puccinia</taxon>
    </lineage>
</organism>